<dbReference type="GO" id="GO:0032259">
    <property type="term" value="P:methylation"/>
    <property type="evidence" value="ECO:0007669"/>
    <property type="project" value="UniProtKB-KW"/>
</dbReference>
<dbReference type="InterPro" id="IPR040758">
    <property type="entry name" value="PrmC_N"/>
</dbReference>
<dbReference type="OrthoDB" id="406152at2759"/>
<feature type="domain" description="Release factor glutamine methyltransferase N-terminal" evidence="7">
    <location>
        <begin position="120"/>
        <end position="155"/>
    </location>
</feature>
<keyword evidence="2" id="KW-0489">Methyltransferase</keyword>
<feature type="domain" description="Methyltransferase small" evidence="6">
    <location>
        <begin position="193"/>
        <end position="275"/>
    </location>
</feature>
<dbReference type="GO" id="GO:0003676">
    <property type="term" value="F:nucleic acid binding"/>
    <property type="evidence" value="ECO:0007669"/>
    <property type="project" value="InterPro"/>
</dbReference>
<dbReference type="Proteomes" id="UP000601435">
    <property type="component" value="Unassembled WGS sequence"/>
</dbReference>
<accession>A0A812TAR9</accession>
<comment type="catalytic activity">
    <reaction evidence="5">
        <text>L-glutaminyl-[peptide chain release factor] + S-adenosyl-L-methionine = N(5)-methyl-L-glutaminyl-[peptide chain release factor] + S-adenosyl-L-homocysteine + H(+)</text>
        <dbReference type="Rhea" id="RHEA:42896"/>
        <dbReference type="Rhea" id="RHEA-COMP:10271"/>
        <dbReference type="Rhea" id="RHEA-COMP:10272"/>
        <dbReference type="ChEBI" id="CHEBI:15378"/>
        <dbReference type="ChEBI" id="CHEBI:30011"/>
        <dbReference type="ChEBI" id="CHEBI:57856"/>
        <dbReference type="ChEBI" id="CHEBI:59789"/>
        <dbReference type="ChEBI" id="CHEBI:61891"/>
        <dbReference type="EC" id="2.1.1.297"/>
    </reaction>
</comment>
<evidence type="ECO:0000256" key="5">
    <source>
        <dbReference type="ARBA" id="ARBA00048391"/>
    </source>
</evidence>
<dbReference type="NCBIfam" id="TIGR00536">
    <property type="entry name" value="hemK_fam"/>
    <property type="match status" value="1"/>
</dbReference>
<dbReference type="Gene3D" id="1.10.8.10">
    <property type="entry name" value="DNA helicase RuvA subunit, C-terminal domain"/>
    <property type="match status" value="1"/>
</dbReference>
<evidence type="ECO:0000256" key="1">
    <source>
        <dbReference type="ARBA" id="ARBA00012771"/>
    </source>
</evidence>
<evidence type="ECO:0000259" key="7">
    <source>
        <dbReference type="Pfam" id="PF17827"/>
    </source>
</evidence>
<name>A0A812TAR9_9DINO</name>
<comment type="caution">
    <text evidence="8">The sequence shown here is derived from an EMBL/GenBank/DDBJ whole genome shotgun (WGS) entry which is preliminary data.</text>
</comment>
<dbReference type="InterPro" id="IPR007848">
    <property type="entry name" value="Small_mtfrase_dom"/>
</dbReference>
<dbReference type="SUPFAM" id="SSF53335">
    <property type="entry name" value="S-adenosyl-L-methionine-dependent methyltransferases"/>
    <property type="match status" value="1"/>
</dbReference>
<dbReference type="InterPro" id="IPR050320">
    <property type="entry name" value="N5-glutamine_MTase"/>
</dbReference>
<keyword evidence="4" id="KW-0949">S-adenosyl-L-methionine</keyword>
<keyword evidence="3" id="KW-0808">Transferase</keyword>
<evidence type="ECO:0000256" key="2">
    <source>
        <dbReference type="ARBA" id="ARBA00022603"/>
    </source>
</evidence>
<dbReference type="PROSITE" id="PS00092">
    <property type="entry name" value="N6_MTASE"/>
    <property type="match status" value="1"/>
</dbReference>
<dbReference type="GO" id="GO:0102559">
    <property type="term" value="F:peptide chain release factor N(5)-glutamine methyltransferase activity"/>
    <property type="evidence" value="ECO:0007669"/>
    <property type="project" value="UniProtKB-EC"/>
</dbReference>
<dbReference type="Gene3D" id="3.40.50.150">
    <property type="entry name" value="Vaccinia Virus protein VP39"/>
    <property type="match status" value="1"/>
</dbReference>
<sequence length="364" mass="40095">MPTSATKQSLRGLTKQTESSWLGLQALRWRSPHLLAGQPCIKAALRTDNSWNPPPRRLTASCILFVLFARRGLRSYRAARKSLGDKRSEAIAEAAEAQAARVSLEAAGLQKAEAAASVRWFLENLRRSSTADWRKVFKNWVQRRGEGEPVQYILGSWPFHPLPTELLVRPPVLIPRPETEELVDRIIKHYGNCHPRRLVDFGSGSGAIVLSLLHAFPMATAVAVDPSEDAVALTRANAARCGVENRLEVRHASSEEWASMSGKAFDLIVSNPPYIPSHEIPGLQVDVREFEDHGALDGGPDGLSVIAEVLCSARRVGLPGARIYLEVHHTHPALFERFSDEAKSEPTKDATQTHATFCKQSSAV</sequence>
<keyword evidence="9" id="KW-1185">Reference proteome</keyword>
<dbReference type="InterPro" id="IPR002052">
    <property type="entry name" value="DNA_methylase_N6_adenine_CS"/>
</dbReference>
<dbReference type="InterPro" id="IPR004556">
    <property type="entry name" value="HemK-like"/>
</dbReference>
<evidence type="ECO:0000259" key="6">
    <source>
        <dbReference type="Pfam" id="PF05175"/>
    </source>
</evidence>
<evidence type="ECO:0000256" key="3">
    <source>
        <dbReference type="ARBA" id="ARBA00022679"/>
    </source>
</evidence>
<dbReference type="EC" id="2.1.1.297" evidence="1"/>
<dbReference type="AlphaFoldDB" id="A0A812TAR9"/>
<evidence type="ECO:0000313" key="8">
    <source>
        <dbReference type="EMBL" id="CAE7518391.1"/>
    </source>
</evidence>
<proteinExistence type="predicted"/>
<dbReference type="PANTHER" id="PTHR18895">
    <property type="entry name" value="HEMK METHYLTRANSFERASE"/>
    <property type="match status" value="1"/>
</dbReference>
<gene>
    <name evidence="8" type="primary">prmC</name>
    <name evidence="8" type="ORF">SNEC2469_LOCUS14819</name>
</gene>
<dbReference type="PANTHER" id="PTHR18895:SF74">
    <property type="entry name" value="MTRF1L RELEASE FACTOR GLUTAMINE METHYLTRANSFERASE"/>
    <property type="match status" value="1"/>
</dbReference>
<reference evidence="8" key="1">
    <citation type="submission" date="2021-02" db="EMBL/GenBank/DDBJ databases">
        <authorList>
            <person name="Dougan E. K."/>
            <person name="Rhodes N."/>
            <person name="Thang M."/>
            <person name="Chan C."/>
        </authorList>
    </citation>
    <scope>NUCLEOTIDE SEQUENCE</scope>
</reference>
<dbReference type="GO" id="GO:0005739">
    <property type="term" value="C:mitochondrion"/>
    <property type="evidence" value="ECO:0007669"/>
    <property type="project" value="TreeGrafter"/>
</dbReference>
<organism evidence="8 9">
    <name type="scientific">Symbiodinium necroappetens</name>
    <dbReference type="NCBI Taxonomy" id="1628268"/>
    <lineage>
        <taxon>Eukaryota</taxon>
        <taxon>Sar</taxon>
        <taxon>Alveolata</taxon>
        <taxon>Dinophyceae</taxon>
        <taxon>Suessiales</taxon>
        <taxon>Symbiodiniaceae</taxon>
        <taxon>Symbiodinium</taxon>
    </lineage>
</organism>
<dbReference type="CDD" id="cd02440">
    <property type="entry name" value="AdoMet_MTases"/>
    <property type="match status" value="1"/>
</dbReference>
<protein>
    <recommendedName>
        <fullName evidence="1">peptide chain release factor N(5)-glutamine methyltransferase</fullName>
        <ecNumber evidence="1">2.1.1.297</ecNumber>
    </recommendedName>
</protein>
<evidence type="ECO:0000256" key="4">
    <source>
        <dbReference type="ARBA" id="ARBA00022691"/>
    </source>
</evidence>
<dbReference type="Pfam" id="PF05175">
    <property type="entry name" value="MTS"/>
    <property type="match status" value="1"/>
</dbReference>
<dbReference type="EMBL" id="CAJNJA010023908">
    <property type="protein sequence ID" value="CAE7518391.1"/>
    <property type="molecule type" value="Genomic_DNA"/>
</dbReference>
<dbReference type="InterPro" id="IPR029063">
    <property type="entry name" value="SAM-dependent_MTases_sf"/>
</dbReference>
<dbReference type="Pfam" id="PF17827">
    <property type="entry name" value="PrmC_N"/>
    <property type="match status" value="1"/>
</dbReference>
<evidence type="ECO:0000313" key="9">
    <source>
        <dbReference type="Proteomes" id="UP000601435"/>
    </source>
</evidence>